<accession>A0A2P2N704</accession>
<evidence type="ECO:0000313" key="1">
    <source>
        <dbReference type="EMBL" id="MBX38248.1"/>
    </source>
</evidence>
<name>A0A2P2N704_RHIMU</name>
<reference evidence="1" key="1">
    <citation type="submission" date="2018-02" db="EMBL/GenBank/DDBJ databases">
        <title>Rhizophora mucronata_Transcriptome.</title>
        <authorList>
            <person name="Meera S.P."/>
            <person name="Sreeshan A."/>
            <person name="Augustine A."/>
        </authorList>
    </citation>
    <scope>NUCLEOTIDE SEQUENCE</scope>
    <source>
        <tissue evidence="1">Leaf</tissue>
    </source>
</reference>
<dbReference type="EMBL" id="GGEC01057764">
    <property type="protein sequence ID" value="MBX38248.1"/>
    <property type="molecule type" value="Transcribed_RNA"/>
</dbReference>
<proteinExistence type="predicted"/>
<protein>
    <submittedName>
        <fullName evidence="1">Uncharacterized protein</fullName>
    </submittedName>
</protein>
<dbReference type="AlphaFoldDB" id="A0A2P2N704"/>
<organism evidence="1">
    <name type="scientific">Rhizophora mucronata</name>
    <name type="common">Asiatic mangrove</name>
    <dbReference type="NCBI Taxonomy" id="61149"/>
    <lineage>
        <taxon>Eukaryota</taxon>
        <taxon>Viridiplantae</taxon>
        <taxon>Streptophyta</taxon>
        <taxon>Embryophyta</taxon>
        <taxon>Tracheophyta</taxon>
        <taxon>Spermatophyta</taxon>
        <taxon>Magnoliopsida</taxon>
        <taxon>eudicotyledons</taxon>
        <taxon>Gunneridae</taxon>
        <taxon>Pentapetalae</taxon>
        <taxon>rosids</taxon>
        <taxon>fabids</taxon>
        <taxon>Malpighiales</taxon>
        <taxon>Rhizophoraceae</taxon>
        <taxon>Rhizophora</taxon>
    </lineage>
</organism>
<sequence>MFHSYVKVKCVYSENKASKGRMDNVTIMPQAGHASWSSENYLLPLGLSPSPQTFVKCC</sequence>